<dbReference type="EMBL" id="QNRT01000003">
    <property type="protein sequence ID" value="RBP49787.1"/>
    <property type="molecule type" value="Genomic_DNA"/>
</dbReference>
<dbReference type="Pfam" id="PF00466">
    <property type="entry name" value="Ribosomal_L10"/>
    <property type="match status" value="1"/>
</dbReference>
<organism evidence="7 8">
    <name type="scientific">Arenicella xantha</name>
    <dbReference type="NCBI Taxonomy" id="644221"/>
    <lineage>
        <taxon>Bacteria</taxon>
        <taxon>Pseudomonadati</taxon>
        <taxon>Pseudomonadota</taxon>
        <taxon>Gammaproteobacteria</taxon>
        <taxon>Arenicellales</taxon>
        <taxon>Arenicellaceae</taxon>
        <taxon>Arenicella</taxon>
    </lineage>
</organism>
<evidence type="ECO:0000256" key="1">
    <source>
        <dbReference type="ARBA" id="ARBA00002633"/>
    </source>
</evidence>
<sequence length="174" mass="18960">MSLNLDQKKQVVEDVSAVVGNAQATVVAEYRGMTVEQMKVLRREAHENNVYLRVVKNTLLRRAVQGTDHSCLDELLVGPLAFAASEDPVAVAKILDKYAKQYDSLQIKAGSMQGKLLSEGDIKALAQLPSREELLAKLLGTMQAPVAKFVQTLNEIPTKFARGLAAVRDAKEAA</sequence>
<dbReference type="GO" id="GO:0006412">
    <property type="term" value="P:translation"/>
    <property type="evidence" value="ECO:0007669"/>
    <property type="project" value="UniProtKB-UniRule"/>
</dbReference>
<protein>
    <recommendedName>
        <fullName evidence="5 6">Large ribosomal subunit protein uL10</fullName>
    </recommendedName>
</protein>
<evidence type="ECO:0000256" key="3">
    <source>
        <dbReference type="ARBA" id="ARBA00022980"/>
    </source>
</evidence>
<comment type="caution">
    <text evidence="7">The sequence shown here is derived from an EMBL/GenBank/DDBJ whole genome shotgun (WGS) entry which is preliminary data.</text>
</comment>
<evidence type="ECO:0000256" key="4">
    <source>
        <dbReference type="ARBA" id="ARBA00023274"/>
    </source>
</evidence>
<dbReference type="HAMAP" id="MF_00362">
    <property type="entry name" value="Ribosomal_uL10"/>
    <property type="match status" value="1"/>
</dbReference>
<dbReference type="CDD" id="cd05797">
    <property type="entry name" value="Ribosomal_L10"/>
    <property type="match status" value="1"/>
</dbReference>
<name>A0A395JI28_9GAMM</name>
<proteinExistence type="inferred from homology"/>
<dbReference type="InterPro" id="IPR001790">
    <property type="entry name" value="Ribosomal_uL10"/>
</dbReference>
<dbReference type="FunCoup" id="A0A395JI28">
    <property type="interactions" value="618"/>
</dbReference>
<dbReference type="InterPro" id="IPR022973">
    <property type="entry name" value="Ribosomal_uL10_bac"/>
</dbReference>
<dbReference type="Proteomes" id="UP000253083">
    <property type="component" value="Unassembled WGS sequence"/>
</dbReference>
<dbReference type="GO" id="GO:0015934">
    <property type="term" value="C:large ribosomal subunit"/>
    <property type="evidence" value="ECO:0007669"/>
    <property type="project" value="InterPro"/>
</dbReference>
<evidence type="ECO:0000256" key="6">
    <source>
        <dbReference type="HAMAP-Rule" id="MF_00362"/>
    </source>
</evidence>
<dbReference type="GO" id="GO:0003735">
    <property type="term" value="F:structural constituent of ribosome"/>
    <property type="evidence" value="ECO:0007669"/>
    <property type="project" value="InterPro"/>
</dbReference>
<dbReference type="GO" id="GO:0070180">
    <property type="term" value="F:large ribosomal subunit rRNA binding"/>
    <property type="evidence" value="ECO:0007669"/>
    <property type="project" value="UniProtKB-UniRule"/>
</dbReference>
<accession>A0A395JI28</accession>
<keyword evidence="8" id="KW-1185">Reference proteome</keyword>
<comment type="similarity">
    <text evidence="2 6">Belongs to the universal ribosomal protein uL10 family.</text>
</comment>
<dbReference type="SUPFAM" id="SSF160369">
    <property type="entry name" value="Ribosomal protein L10-like"/>
    <property type="match status" value="1"/>
</dbReference>
<keyword evidence="4 6" id="KW-0687">Ribonucleoprotein</keyword>
<keyword evidence="6" id="KW-0699">rRNA-binding</keyword>
<evidence type="ECO:0000313" key="7">
    <source>
        <dbReference type="EMBL" id="RBP49787.1"/>
    </source>
</evidence>
<dbReference type="NCBIfam" id="NF000955">
    <property type="entry name" value="PRK00099.1-1"/>
    <property type="match status" value="1"/>
</dbReference>
<dbReference type="PROSITE" id="PS01109">
    <property type="entry name" value="RIBOSOMAL_L10"/>
    <property type="match status" value="1"/>
</dbReference>
<evidence type="ECO:0000256" key="5">
    <source>
        <dbReference type="ARBA" id="ARBA00035202"/>
    </source>
</evidence>
<evidence type="ECO:0000313" key="8">
    <source>
        <dbReference type="Proteomes" id="UP000253083"/>
    </source>
</evidence>
<dbReference type="AlphaFoldDB" id="A0A395JI28"/>
<dbReference type="InterPro" id="IPR047865">
    <property type="entry name" value="Ribosomal_uL10_bac_type"/>
</dbReference>
<keyword evidence="6" id="KW-0694">RNA-binding</keyword>
<comment type="function">
    <text evidence="1 6">Forms part of the ribosomal stalk, playing a central role in the interaction of the ribosome with GTP-bound translation factors.</text>
</comment>
<dbReference type="InterPro" id="IPR002363">
    <property type="entry name" value="Ribosomal_uL10_CS_bac"/>
</dbReference>
<gene>
    <name evidence="6" type="primary">rplJ</name>
    <name evidence="7" type="ORF">DFR28_103217</name>
</gene>
<dbReference type="InParanoid" id="A0A395JI28"/>
<dbReference type="Gene3D" id="6.10.250.290">
    <property type="match status" value="1"/>
</dbReference>
<dbReference type="OrthoDB" id="9808307at2"/>
<keyword evidence="3 6" id="KW-0689">Ribosomal protein</keyword>
<dbReference type="InterPro" id="IPR043141">
    <property type="entry name" value="Ribosomal_uL10-like_sf"/>
</dbReference>
<dbReference type="PANTHER" id="PTHR11560">
    <property type="entry name" value="39S RIBOSOMAL PROTEIN L10, MITOCHONDRIAL"/>
    <property type="match status" value="1"/>
</dbReference>
<dbReference type="RefSeq" id="WP_113954783.1">
    <property type="nucleotide sequence ID" value="NZ_QNRT01000003.1"/>
</dbReference>
<comment type="subunit">
    <text evidence="6">Part of the ribosomal stalk of the 50S ribosomal subunit. The N-terminus interacts with L11 and the large rRNA to form the base of the stalk. The C-terminus forms an elongated spine to which L12 dimers bind in a sequential fashion forming a multimeric L10(L12)X complex.</text>
</comment>
<reference evidence="7 8" key="1">
    <citation type="submission" date="2018-06" db="EMBL/GenBank/DDBJ databases">
        <title>Genomic Encyclopedia of Type Strains, Phase IV (KMG-IV): sequencing the most valuable type-strain genomes for metagenomic binning, comparative biology and taxonomic classification.</title>
        <authorList>
            <person name="Goeker M."/>
        </authorList>
    </citation>
    <scope>NUCLEOTIDE SEQUENCE [LARGE SCALE GENOMIC DNA]</scope>
    <source>
        <strain evidence="7 8">DSM 24032</strain>
    </source>
</reference>
<dbReference type="Gene3D" id="3.30.70.1730">
    <property type="match status" value="1"/>
</dbReference>
<evidence type="ECO:0000256" key="2">
    <source>
        <dbReference type="ARBA" id="ARBA00008889"/>
    </source>
</evidence>